<feature type="transmembrane region" description="Helical" evidence="11">
    <location>
        <begin position="37"/>
        <end position="56"/>
    </location>
</feature>
<feature type="transmembrane region" description="Helical" evidence="11">
    <location>
        <begin position="77"/>
        <end position="100"/>
    </location>
</feature>
<comment type="subcellular location">
    <subcellularLocation>
        <location evidence="1">Endoplasmic reticulum membrane</location>
        <topology evidence="1">Multi-pass membrane protein</topology>
    </subcellularLocation>
</comment>
<dbReference type="Proteomes" id="UP000503462">
    <property type="component" value="Chromosome 5"/>
</dbReference>
<proteinExistence type="inferred from homology"/>
<evidence type="ECO:0000256" key="6">
    <source>
        <dbReference type="ARBA" id="ARBA00022824"/>
    </source>
</evidence>
<evidence type="ECO:0000256" key="10">
    <source>
        <dbReference type="ARBA" id="ARBA00049729"/>
    </source>
</evidence>
<dbReference type="GO" id="GO:0005789">
    <property type="term" value="C:endoplasmic reticulum membrane"/>
    <property type="evidence" value="ECO:0007669"/>
    <property type="project" value="UniProtKB-SubCell"/>
</dbReference>
<evidence type="ECO:0000313" key="14">
    <source>
        <dbReference type="Proteomes" id="UP000503462"/>
    </source>
</evidence>
<keyword evidence="4 11" id="KW-0812">Transmembrane</keyword>
<evidence type="ECO:0000256" key="8">
    <source>
        <dbReference type="ARBA" id="ARBA00023136"/>
    </source>
</evidence>
<keyword evidence="6" id="KW-0256">Endoplasmic reticulum</keyword>
<keyword evidence="5" id="KW-0378">Hydrolase</keyword>
<keyword evidence="14" id="KW-1185">Reference proteome</keyword>
<dbReference type="GO" id="GO:0004222">
    <property type="term" value="F:metalloendopeptidase activity"/>
    <property type="evidence" value="ECO:0007669"/>
    <property type="project" value="InterPro"/>
</dbReference>
<dbReference type="GO" id="GO:0071586">
    <property type="term" value="P:CAAX-box protein processing"/>
    <property type="evidence" value="ECO:0007669"/>
    <property type="project" value="InterPro"/>
</dbReference>
<keyword evidence="8 11" id="KW-0472">Membrane</keyword>
<dbReference type="InterPro" id="IPR003675">
    <property type="entry name" value="Rce1/LyrA-like_dom"/>
</dbReference>
<dbReference type="OrthoDB" id="271604at2759"/>
<evidence type="ECO:0000313" key="13">
    <source>
        <dbReference type="EMBL" id="QIX02050.1"/>
    </source>
</evidence>
<protein>
    <recommendedName>
        <fullName evidence="10">intramembrane prenyl-peptidase Rce1</fullName>
        <ecNumber evidence="10">3.4.26.1</ecNumber>
    </recommendedName>
</protein>
<evidence type="ECO:0000256" key="5">
    <source>
        <dbReference type="ARBA" id="ARBA00022801"/>
    </source>
</evidence>
<feature type="domain" description="CAAX prenyl protease 2/Lysostaphin resistance protein A-like" evidence="12">
    <location>
        <begin position="158"/>
        <end position="276"/>
    </location>
</feature>
<organism evidence="13 14">
    <name type="scientific">Peltaster fructicola</name>
    <dbReference type="NCBI Taxonomy" id="286661"/>
    <lineage>
        <taxon>Eukaryota</taxon>
        <taxon>Fungi</taxon>
        <taxon>Dikarya</taxon>
        <taxon>Ascomycota</taxon>
        <taxon>Pezizomycotina</taxon>
        <taxon>Dothideomycetes</taxon>
        <taxon>Dothideomycetes incertae sedis</taxon>
        <taxon>Peltaster</taxon>
    </lineage>
</organism>
<sequence>MAPSPSDYIERGTKLLTSLTGLYTKPKTTPPPITERTAILCSVLFTVLYIAPFYLSPTLRSTPLSSRNAPSVIQARVRAVFLTCFACTAITAFILIEYAHATTTDLLHLTGLWPFSALDCVSVLGLVAVLFIGPLFEALVADGGWRELGFYSLKESVWDSWIGYRNLVIAPLSEEVVFRALTIPLYLIARVDATKIVFVSPLIFGLAHVHHLVDFLKSHTLPGQKTPSAMIWFQGIVRSLFQFTYTSLFGFFEAFVFLRTGSLLATILAHSFCNCMGFPRVWGRVGVDEAPAHQVAPDVAQGKRDDAEGIVKVGNAALLPQEDAMHTTATVSRKSALWTVIYYTLLPVGAYGFYKLLWRFTESNYALAAFSVSVPSQL</sequence>
<evidence type="ECO:0000256" key="2">
    <source>
        <dbReference type="ARBA" id="ARBA00006897"/>
    </source>
</evidence>
<keyword evidence="7 11" id="KW-1133">Transmembrane helix</keyword>
<evidence type="ECO:0000256" key="4">
    <source>
        <dbReference type="ARBA" id="ARBA00022692"/>
    </source>
</evidence>
<keyword evidence="3" id="KW-0645">Protease</keyword>
<evidence type="ECO:0000256" key="3">
    <source>
        <dbReference type="ARBA" id="ARBA00022670"/>
    </source>
</evidence>
<gene>
    <name evidence="13" type="ORF">AMS68_007567</name>
</gene>
<dbReference type="EMBL" id="CP051143">
    <property type="protein sequence ID" value="QIX02050.1"/>
    <property type="molecule type" value="Genomic_DNA"/>
</dbReference>
<comment type="catalytic activity">
    <reaction evidence="9">
        <text>Hydrolyzes the peptide bond -P2-(S-farnesyl or geranylgeranyl)C-P1'-P2'-P3'-COOH where P1' and P2' are amino acids with aliphatic sidechains and P3' is any C-terminal residue.</text>
        <dbReference type="EC" id="3.4.26.1"/>
    </reaction>
</comment>
<dbReference type="PANTHER" id="PTHR13046:SF0">
    <property type="entry name" value="CAAX PRENYL PROTEASE 2"/>
    <property type="match status" value="1"/>
</dbReference>
<evidence type="ECO:0000256" key="9">
    <source>
        <dbReference type="ARBA" id="ARBA00047280"/>
    </source>
</evidence>
<dbReference type="PANTHER" id="PTHR13046">
    <property type="entry name" value="PROTEASE U48 CAAX PRENYL PROTEASE RCE1"/>
    <property type="match status" value="1"/>
</dbReference>
<dbReference type="Pfam" id="PF02517">
    <property type="entry name" value="Rce1-like"/>
    <property type="match status" value="1"/>
</dbReference>
<evidence type="ECO:0000256" key="11">
    <source>
        <dbReference type="SAM" id="Phobius"/>
    </source>
</evidence>
<evidence type="ECO:0000256" key="7">
    <source>
        <dbReference type="ARBA" id="ARBA00022989"/>
    </source>
</evidence>
<feature type="transmembrane region" description="Helical" evidence="11">
    <location>
        <begin position="112"/>
        <end position="136"/>
    </location>
</feature>
<dbReference type="AlphaFoldDB" id="A0A6H0Y626"/>
<reference evidence="13 14" key="1">
    <citation type="journal article" date="2016" name="Sci. Rep.">
        <title>Peltaster fructicola genome reveals evolution from an invasive phytopathogen to an ectophytic parasite.</title>
        <authorList>
            <person name="Xu C."/>
            <person name="Chen H."/>
            <person name="Gleason M.L."/>
            <person name="Xu J.R."/>
            <person name="Liu H."/>
            <person name="Zhang R."/>
            <person name="Sun G."/>
        </authorList>
    </citation>
    <scope>NUCLEOTIDE SEQUENCE [LARGE SCALE GENOMIC DNA]</scope>
    <source>
        <strain evidence="13 14">LNHT1506</strain>
    </source>
</reference>
<name>A0A6H0Y626_9PEZI</name>
<evidence type="ECO:0000259" key="12">
    <source>
        <dbReference type="Pfam" id="PF02517"/>
    </source>
</evidence>
<evidence type="ECO:0000256" key="1">
    <source>
        <dbReference type="ARBA" id="ARBA00004477"/>
    </source>
</evidence>
<accession>A0A6H0Y626</accession>
<comment type="similarity">
    <text evidence="2">Belongs to the peptidase U48 family.</text>
</comment>
<dbReference type="EC" id="3.4.26.1" evidence="10"/>
<dbReference type="InterPro" id="IPR039731">
    <property type="entry name" value="Rce1"/>
</dbReference>
<feature type="transmembrane region" description="Helical" evidence="11">
    <location>
        <begin position="335"/>
        <end position="354"/>
    </location>
</feature>